<dbReference type="HOGENOM" id="CLU_2059412_0_0_6"/>
<dbReference type="eggNOG" id="ENOG502ZUP5">
    <property type="taxonomic scope" value="Bacteria"/>
</dbReference>
<dbReference type="KEGG" id="pseo:OM33_15495"/>
<evidence type="ECO:0000313" key="1">
    <source>
        <dbReference type="EMBL" id="AIY66549.1"/>
    </source>
</evidence>
<proteinExistence type="predicted"/>
<dbReference type="AlphaFoldDB" id="A0A0A7EIU8"/>
<dbReference type="EMBL" id="CP009889">
    <property type="protein sequence ID" value="AIY66549.1"/>
    <property type="molecule type" value="Genomic_DNA"/>
</dbReference>
<organism evidence="1 2">
    <name type="scientific">Pseudoalteromonas piratica</name>
    <dbReference type="NCBI Taxonomy" id="1348114"/>
    <lineage>
        <taxon>Bacteria</taxon>
        <taxon>Pseudomonadati</taxon>
        <taxon>Pseudomonadota</taxon>
        <taxon>Gammaproteobacteria</taxon>
        <taxon>Alteromonadales</taxon>
        <taxon>Pseudoalteromonadaceae</taxon>
        <taxon>Pseudoalteromonas</taxon>
    </lineage>
</organism>
<dbReference type="NCBIfam" id="NF047650">
    <property type="entry name" value="lipo_NMCC_0638"/>
    <property type="match status" value="1"/>
</dbReference>
<dbReference type="RefSeq" id="WP_040134856.1">
    <property type="nucleotide sequence ID" value="NZ_CP009889.1"/>
</dbReference>
<protein>
    <submittedName>
        <fullName evidence="1">Uncharacterized protein</fullName>
    </submittedName>
</protein>
<accession>A0A0A7EIU8</accession>
<keyword evidence="2" id="KW-1185">Reference proteome</keyword>
<dbReference type="OrthoDB" id="6089555at2"/>
<dbReference type="STRING" id="1348114.OM33_15495"/>
<gene>
    <name evidence="1" type="ORF">OM33_15495</name>
</gene>
<sequence length="119" mass="13413">MKLTQLPLLSVLMLTTLTFIKPAYASIEKFAANFSFATCVRHAGDERTLSNLFQKKGINQLTPKFADQFLNGNKGKAWSFTAPNGQYAITFQKMESVLFLSKKPMQANSFQRLMLTLPE</sequence>
<dbReference type="Proteomes" id="UP000030341">
    <property type="component" value="Chromosome 2"/>
</dbReference>
<evidence type="ECO:0000313" key="2">
    <source>
        <dbReference type="Proteomes" id="UP000030341"/>
    </source>
</evidence>
<reference evidence="1 2" key="1">
    <citation type="submission" date="2014-11" db="EMBL/GenBank/DDBJ databases">
        <title>Complete Genome Sequence of Pseudoalteromonas sp. Strain OCN003 Isolated from Kaneohe Bay, Oahu, Hawaii.</title>
        <authorList>
            <person name="Beurmann S."/>
            <person name="Videau P."/>
            <person name="Ushijima B."/>
            <person name="Smith A.M."/>
            <person name="Aeby G.S."/>
            <person name="Callahan S.M."/>
            <person name="Belcaid M."/>
        </authorList>
    </citation>
    <scope>NUCLEOTIDE SEQUENCE [LARGE SCALE GENOMIC DNA]</scope>
    <source>
        <strain evidence="1 2">OCN003</strain>
    </source>
</reference>
<name>A0A0A7EIU8_9GAMM</name>